<keyword evidence="3" id="KW-0378">Hydrolase</keyword>
<dbReference type="Pfam" id="PF08531">
    <property type="entry name" value="Bac_rhamnosid_N"/>
    <property type="match status" value="1"/>
</dbReference>
<dbReference type="InterPro" id="IPR008902">
    <property type="entry name" value="Rhamnosid_concanavalin"/>
</dbReference>
<dbReference type="EMBL" id="CABHNA010000053">
    <property type="protein sequence ID" value="VUX08084.1"/>
    <property type="molecule type" value="Genomic_DNA"/>
</dbReference>
<dbReference type="AlphaFoldDB" id="A0A564TLH9"/>
<proteinExistence type="predicted"/>
<dbReference type="InterPro" id="IPR013737">
    <property type="entry name" value="Bac_rhamnosid_N"/>
</dbReference>
<dbReference type="GO" id="GO:0030596">
    <property type="term" value="F:alpha-L-rhamnosidase activity"/>
    <property type="evidence" value="ECO:0007669"/>
    <property type="project" value="UniProtKB-EC"/>
</dbReference>
<dbReference type="Gene3D" id="2.60.120.260">
    <property type="entry name" value="Galactose-binding domain-like"/>
    <property type="match status" value="2"/>
</dbReference>
<evidence type="ECO:0000259" key="5">
    <source>
        <dbReference type="Pfam" id="PF08531"/>
    </source>
</evidence>
<dbReference type="SUPFAM" id="SSF49785">
    <property type="entry name" value="Galactose-binding domain-like"/>
    <property type="match status" value="1"/>
</dbReference>
<accession>A0A564TLH9</accession>
<reference evidence="8 9" key="1">
    <citation type="submission" date="2019-07" db="EMBL/GenBank/DDBJ databases">
        <authorList>
            <person name="Hibberd C M."/>
            <person name="Gehrig L. J."/>
            <person name="Chang H.-W."/>
            <person name="Venkatesh S."/>
        </authorList>
    </citation>
    <scope>NUCLEOTIDE SEQUENCE [LARGE SCALE GENOMIC DNA]</scope>
    <source>
        <strain evidence="8">Ruminococcus_torques_SSTS_Bg7063</strain>
    </source>
</reference>
<dbReference type="PANTHER" id="PTHR33307">
    <property type="entry name" value="ALPHA-RHAMNOSIDASE (EUROFUNG)"/>
    <property type="match status" value="1"/>
</dbReference>
<organism evidence="8 9">
    <name type="scientific">[Ruminococcus] torques</name>
    <dbReference type="NCBI Taxonomy" id="33039"/>
    <lineage>
        <taxon>Bacteria</taxon>
        <taxon>Bacillati</taxon>
        <taxon>Bacillota</taxon>
        <taxon>Clostridia</taxon>
        <taxon>Lachnospirales</taxon>
        <taxon>Lachnospiraceae</taxon>
        <taxon>Mediterraneibacter</taxon>
    </lineage>
</organism>
<dbReference type="GO" id="GO:0005975">
    <property type="term" value="P:carbohydrate metabolic process"/>
    <property type="evidence" value="ECO:0007669"/>
    <property type="project" value="InterPro"/>
</dbReference>
<gene>
    <name evidence="8" type="ORF">RTSSTS7063_01429</name>
</gene>
<evidence type="ECO:0000313" key="8">
    <source>
        <dbReference type="EMBL" id="VUX08084.1"/>
    </source>
</evidence>
<dbReference type="Pfam" id="PF17389">
    <property type="entry name" value="Bac_rhamnosid6H"/>
    <property type="match status" value="1"/>
</dbReference>
<dbReference type="InterPro" id="IPR035396">
    <property type="entry name" value="Bac_rhamnosid6H"/>
</dbReference>
<dbReference type="Proteomes" id="UP000363661">
    <property type="component" value="Unassembled WGS sequence"/>
</dbReference>
<dbReference type="SUPFAM" id="SSF48208">
    <property type="entry name" value="Six-hairpin glycosidases"/>
    <property type="match status" value="1"/>
</dbReference>
<feature type="domain" description="Bacterial alpha-L-rhamnosidase N-terminal" evidence="5">
    <location>
        <begin position="147"/>
        <end position="312"/>
    </location>
</feature>
<comment type="catalytic activity">
    <reaction evidence="1">
        <text>Hydrolysis of terminal non-reducing alpha-L-rhamnose residues in alpha-L-rhamnosides.</text>
        <dbReference type="EC" id="3.2.1.40"/>
    </reaction>
</comment>
<dbReference type="InterPro" id="IPR008979">
    <property type="entry name" value="Galactose-bd-like_sf"/>
</dbReference>
<evidence type="ECO:0000259" key="6">
    <source>
        <dbReference type="Pfam" id="PF17389"/>
    </source>
</evidence>
<evidence type="ECO:0000259" key="7">
    <source>
        <dbReference type="Pfam" id="PF17390"/>
    </source>
</evidence>
<feature type="domain" description="Alpha-L-rhamnosidase six-hairpin glycosidase" evidence="6">
    <location>
        <begin position="428"/>
        <end position="795"/>
    </location>
</feature>
<evidence type="ECO:0000259" key="4">
    <source>
        <dbReference type="Pfam" id="PF05592"/>
    </source>
</evidence>
<dbReference type="InterPro" id="IPR008928">
    <property type="entry name" value="6-hairpin_glycosidase_sf"/>
</dbReference>
<evidence type="ECO:0000256" key="2">
    <source>
        <dbReference type="ARBA" id="ARBA00012652"/>
    </source>
</evidence>
<dbReference type="Pfam" id="PF17390">
    <property type="entry name" value="Bac_rhamnosid_C"/>
    <property type="match status" value="1"/>
</dbReference>
<dbReference type="Gene3D" id="2.60.420.10">
    <property type="entry name" value="Maltose phosphorylase, domain 3"/>
    <property type="match status" value="1"/>
</dbReference>
<name>A0A564TLH9_9FIRM</name>
<dbReference type="InterPro" id="IPR012341">
    <property type="entry name" value="6hp_glycosidase-like_sf"/>
</dbReference>
<dbReference type="Gene3D" id="1.50.10.10">
    <property type="match status" value="1"/>
</dbReference>
<evidence type="ECO:0000256" key="1">
    <source>
        <dbReference type="ARBA" id="ARBA00001445"/>
    </source>
</evidence>
<dbReference type="Pfam" id="PF25788">
    <property type="entry name" value="Ig_Rha78A_N"/>
    <property type="match status" value="1"/>
</dbReference>
<protein>
    <recommendedName>
        <fullName evidence="2">alpha-L-rhamnosidase</fullName>
        <ecNumber evidence="2">3.2.1.40</ecNumber>
    </recommendedName>
</protein>
<keyword evidence="9" id="KW-1185">Reference proteome</keyword>
<feature type="domain" description="Alpha-L-rhamnosidase concanavalin-like" evidence="4">
    <location>
        <begin position="324"/>
        <end position="415"/>
    </location>
</feature>
<dbReference type="InterPro" id="IPR016007">
    <property type="entry name" value="Alpha_rhamnosid"/>
</dbReference>
<dbReference type="InterPro" id="IPR035398">
    <property type="entry name" value="Bac_rhamnosid_C"/>
</dbReference>
<feature type="domain" description="Alpha-L-rhamnosidase C-terminal" evidence="7">
    <location>
        <begin position="797"/>
        <end position="867"/>
    </location>
</feature>
<dbReference type="PANTHER" id="PTHR33307:SF6">
    <property type="entry name" value="ALPHA-RHAMNOSIDASE (EUROFUNG)-RELATED"/>
    <property type="match status" value="1"/>
</dbReference>
<dbReference type="RefSeq" id="WP_144367000.1">
    <property type="nucleotide sequence ID" value="NZ_CABHNA010000053.1"/>
</dbReference>
<sequence>MLSIYGAVCNCREKKYYFSWKLKGDCNQADYRICVTDSQNQVVWDSGVQKDFHRHNVLCEADLKKGGKYQFRIVCHNTAGEEATAQEKPFYTEIEEWKALWIEPDRVRKPLTDSKNPHEKITELDPLERLDPAVYFRKEFAVDEILEQALLYVSAHGIYTMWLNGTEVSDLFAPGYTSYNKRLEYQCYDVTPYLKKGTNVLTAIVADGWYTGKIGAVGYGQQYGKESALLFQLEGKSSSDKKEFSMISDETVRWTTGAFRYADLFIGTYYDAQLEQEGFQDPGFDEVGWKKVNCPKYGYENLELQTIQPVEEVRTITPRVFYSPSGELLLDAGENVVGYVGFELELKKDEVVSFEHSETLDKEGNFLQNIIGHNKDQKDFYRCKEDGVHTYKPSFTQHGFRYVRVEGTKDTNPKHYTIYVVETPMEVTGTFTCSDDRLNQLQENILRSQKGNMICIPTDCPQREKTGWTGDAQVYAATACYEQNVENFLRHWLDDMRLEQLEDGQIPHIIPYIPSHDYMKPAGIEGVSAAGWSDAAILVPWRLYEAYGDKKILEENFEMIQRYMDSVSELASEIPPEKKDAPPEERERQKYLWNTGFQYGDWLMPSIQMSGRSIFEVVQQTGHIVATLMYAITTEVMEKICHVLEKEELAERYRDLHQKIAEAFRGEYILEDHTISKNYQGVYVLALQANVLNEEERQIAIRQLVHLIRENGTRLDTGFLSVNYLLPVLAANGETNLAKELLFQDKCPSWLYEVKMGATTMWEYWNGYAEDGTPDEGSMNHFAFGCVGEYLYRNILGISYQEAGFGKVKIAPDFSCGLSYAKGSYDSIWGKIEVAWKRDENFIQLDVVLPPDVEAEIQINGTRYQYGCGKYSVKAAI</sequence>
<evidence type="ECO:0000256" key="3">
    <source>
        <dbReference type="ARBA" id="ARBA00022801"/>
    </source>
</evidence>
<evidence type="ECO:0000313" key="9">
    <source>
        <dbReference type="Proteomes" id="UP000363661"/>
    </source>
</evidence>
<dbReference type="EC" id="3.2.1.40" evidence="2"/>
<dbReference type="Pfam" id="PF05592">
    <property type="entry name" value="Bac_rhamnosid"/>
    <property type="match status" value="1"/>
</dbReference>